<protein>
    <submittedName>
        <fullName evidence="1">Uncharacterized protein</fullName>
    </submittedName>
</protein>
<keyword evidence="2" id="KW-1185">Reference proteome</keyword>
<dbReference type="RefSeq" id="WP_066342549.1">
    <property type="nucleotide sequence ID" value="NZ_JAXOJX010000020.1"/>
</dbReference>
<dbReference type="EMBL" id="JAXOJX010000020">
    <property type="protein sequence ID" value="MDZ5457632.1"/>
    <property type="molecule type" value="Genomic_DNA"/>
</dbReference>
<evidence type="ECO:0000313" key="2">
    <source>
        <dbReference type="Proteomes" id="UP001293718"/>
    </source>
</evidence>
<dbReference type="Proteomes" id="UP001293718">
    <property type="component" value="Unassembled WGS sequence"/>
</dbReference>
<reference evidence="1 2" key="1">
    <citation type="submission" date="2023-11" db="EMBL/GenBank/DDBJ databases">
        <title>Draft genome of Azohydromonas lata strain H1 (DSM1123), a polyhydroxyalkanoate producer.</title>
        <authorList>
            <person name="Traversa D."/>
            <person name="D'Addabbo P."/>
            <person name="Pazzani C."/>
            <person name="Manzari C."/>
            <person name="Chiara M."/>
            <person name="Scrascia M."/>
        </authorList>
    </citation>
    <scope>NUCLEOTIDE SEQUENCE [LARGE SCALE GENOMIC DNA]</scope>
    <source>
        <strain evidence="1 2">H1</strain>
    </source>
</reference>
<comment type="caution">
    <text evidence="1">The sequence shown here is derived from an EMBL/GenBank/DDBJ whole genome shotgun (WGS) entry which is preliminary data.</text>
</comment>
<organism evidence="1 2">
    <name type="scientific">Azohydromonas lata</name>
    <dbReference type="NCBI Taxonomy" id="45677"/>
    <lineage>
        <taxon>Bacteria</taxon>
        <taxon>Pseudomonadati</taxon>
        <taxon>Pseudomonadota</taxon>
        <taxon>Betaproteobacteria</taxon>
        <taxon>Burkholderiales</taxon>
        <taxon>Sphaerotilaceae</taxon>
        <taxon>Azohydromonas</taxon>
    </lineage>
</organism>
<gene>
    <name evidence="1" type="ORF">SM757_13715</name>
</gene>
<evidence type="ECO:0000313" key="1">
    <source>
        <dbReference type="EMBL" id="MDZ5457632.1"/>
    </source>
</evidence>
<accession>A0ABU5IET4</accession>
<sequence length="92" mass="10210">MNTEVAALSLAEFADHVLPAEIQYEIDDDGDLTFTPAGEAYWRPLFQKWGFDYSRRLPGDAFEDISTLILMQEMQGLHAAAVPCFARPCAAA</sequence>
<name>A0ABU5IET4_9BURK</name>
<proteinExistence type="predicted"/>